<accession>W5TJ89</accession>
<evidence type="ECO:0000313" key="2">
    <source>
        <dbReference type="EMBL" id="AHH19307.1"/>
    </source>
</evidence>
<dbReference type="Proteomes" id="UP000019150">
    <property type="component" value="Chromosome"/>
</dbReference>
<sequence length="35" mass="3527">MSGTGPEAAARVTTRAPHAQGHGMSADFDREGEGA</sequence>
<evidence type="ECO:0000256" key="1">
    <source>
        <dbReference type="SAM" id="MobiDB-lite"/>
    </source>
</evidence>
<keyword evidence="3" id="KW-1185">Reference proteome</keyword>
<name>W5TJ89_9NOCA</name>
<dbReference type="KEGG" id="nno:NONO_c45230"/>
<dbReference type="AlphaFoldDB" id="W5TJ89"/>
<feature type="region of interest" description="Disordered" evidence="1">
    <location>
        <begin position="1"/>
        <end position="35"/>
    </location>
</feature>
<evidence type="ECO:0000313" key="3">
    <source>
        <dbReference type="Proteomes" id="UP000019150"/>
    </source>
</evidence>
<dbReference type="EMBL" id="CP006850">
    <property type="protein sequence ID" value="AHH19307.1"/>
    <property type="molecule type" value="Genomic_DNA"/>
</dbReference>
<organism evidence="2 3">
    <name type="scientific">Nocardia nova SH22a</name>
    <dbReference type="NCBI Taxonomy" id="1415166"/>
    <lineage>
        <taxon>Bacteria</taxon>
        <taxon>Bacillati</taxon>
        <taxon>Actinomycetota</taxon>
        <taxon>Actinomycetes</taxon>
        <taxon>Mycobacteriales</taxon>
        <taxon>Nocardiaceae</taxon>
        <taxon>Nocardia</taxon>
    </lineage>
</organism>
<reference evidence="2 3" key="1">
    <citation type="journal article" date="2014" name="Appl. Environ. Microbiol.">
        <title>Insights into the Microbial Degradation of Rubber and Gutta-Percha by Analysis of the Complete Genome of Nocardia nova SH22a.</title>
        <authorList>
            <person name="Luo Q."/>
            <person name="Hiessl S."/>
            <person name="Poehlein A."/>
            <person name="Daniel R."/>
            <person name="Steinbuchel A."/>
        </authorList>
    </citation>
    <scope>NUCLEOTIDE SEQUENCE [LARGE SCALE GENOMIC DNA]</scope>
    <source>
        <strain evidence="2">SH22a</strain>
    </source>
</reference>
<dbReference type="HOGENOM" id="CLU_3366104_0_0_11"/>
<proteinExistence type="predicted"/>
<gene>
    <name evidence="2" type="ORF">NONO_c45230</name>
</gene>
<protein>
    <submittedName>
        <fullName evidence="2">Uncharacterized protein</fullName>
    </submittedName>
</protein>